<dbReference type="Proteomes" id="UP000887577">
    <property type="component" value="Unplaced"/>
</dbReference>
<name>A0A914YN73_9BILA</name>
<feature type="transmembrane region" description="Helical" evidence="2">
    <location>
        <begin position="359"/>
        <end position="386"/>
    </location>
</feature>
<evidence type="ECO:0000256" key="2">
    <source>
        <dbReference type="SAM" id="Phobius"/>
    </source>
</evidence>
<feature type="region of interest" description="Disordered" evidence="1">
    <location>
        <begin position="219"/>
        <end position="323"/>
    </location>
</feature>
<keyword evidence="2" id="KW-1133">Transmembrane helix</keyword>
<keyword evidence="2" id="KW-0812">Transmembrane</keyword>
<organism evidence="3 4">
    <name type="scientific">Panagrolaimus superbus</name>
    <dbReference type="NCBI Taxonomy" id="310955"/>
    <lineage>
        <taxon>Eukaryota</taxon>
        <taxon>Metazoa</taxon>
        <taxon>Ecdysozoa</taxon>
        <taxon>Nematoda</taxon>
        <taxon>Chromadorea</taxon>
        <taxon>Rhabditida</taxon>
        <taxon>Tylenchina</taxon>
        <taxon>Panagrolaimomorpha</taxon>
        <taxon>Panagrolaimoidea</taxon>
        <taxon>Panagrolaimidae</taxon>
        <taxon>Panagrolaimus</taxon>
    </lineage>
</organism>
<keyword evidence="3" id="KW-1185">Reference proteome</keyword>
<evidence type="ECO:0000313" key="4">
    <source>
        <dbReference type="WBParaSite" id="PSU_v2.g20400.t1"/>
    </source>
</evidence>
<sequence>MNECLNKWCEFSNADIAEIKLPFQIHANDYYEVKTDQRYLKNFVVTFFISDKSKWFISNFFHEAATDSGYSIYYPYEYYGGIRSDKSDNCGYRNSRLEKCESEQECKILLAFDTELQIARPSLSIKDTKYWKYFSTITLGGSKELIRNNEQQIIKFKYVASDTTLRQKPLPYNDEINLFLAERRRRCLNGEIDVTISPTTLSTIASTSKTAVITSASTTTPTMTTKITTPSPSTTSTTSTTTKISTFPTIPTTTTTTSSTPTGTAFISKTTTTTTPNNEESGTDESQKDGSTTMTSNNEESGTDESQKDKSTKTIPNNEESKKDNVAAAGSWFSLTKKDTWTANKNGWIGPYANRNRALIYVFGNCIILAAFFITLSALIFGGCLFNQTLNDSQQTIMSEFYDHPPQLNKF</sequence>
<proteinExistence type="predicted"/>
<evidence type="ECO:0000256" key="1">
    <source>
        <dbReference type="SAM" id="MobiDB-lite"/>
    </source>
</evidence>
<feature type="compositionally biased region" description="Low complexity" evidence="1">
    <location>
        <begin position="219"/>
        <end position="275"/>
    </location>
</feature>
<accession>A0A914YN73</accession>
<dbReference type="AlphaFoldDB" id="A0A914YN73"/>
<keyword evidence="2" id="KW-0472">Membrane</keyword>
<protein>
    <submittedName>
        <fullName evidence="4">Uncharacterized protein</fullName>
    </submittedName>
</protein>
<feature type="compositionally biased region" description="Polar residues" evidence="1">
    <location>
        <begin position="289"/>
        <end position="300"/>
    </location>
</feature>
<dbReference type="WBParaSite" id="PSU_v2.g20400.t1">
    <property type="protein sequence ID" value="PSU_v2.g20400.t1"/>
    <property type="gene ID" value="PSU_v2.g20400"/>
</dbReference>
<evidence type="ECO:0000313" key="3">
    <source>
        <dbReference type="Proteomes" id="UP000887577"/>
    </source>
</evidence>
<reference evidence="4" key="1">
    <citation type="submission" date="2022-11" db="UniProtKB">
        <authorList>
            <consortium name="WormBaseParasite"/>
        </authorList>
    </citation>
    <scope>IDENTIFICATION</scope>
</reference>